<comment type="caution">
    <text evidence="1">The sequence shown here is derived from an EMBL/GenBank/DDBJ whole genome shotgun (WGS) entry which is preliminary data.</text>
</comment>
<keyword evidence="2" id="KW-1185">Reference proteome</keyword>
<proteinExistence type="predicted"/>
<dbReference type="Proteomes" id="UP000030428">
    <property type="component" value="Unassembled WGS sequence"/>
</dbReference>
<dbReference type="AlphaFoldDB" id="A0A0A6P449"/>
<dbReference type="EMBL" id="JSZA02000197">
    <property type="protein sequence ID" value="KHD05528.1"/>
    <property type="molecule type" value="Genomic_DNA"/>
</dbReference>
<evidence type="ECO:0000313" key="2">
    <source>
        <dbReference type="Proteomes" id="UP000030428"/>
    </source>
</evidence>
<reference evidence="1 2" key="1">
    <citation type="journal article" date="2016" name="Front. Microbiol.">
        <title>Single-Cell (Meta-)Genomics of a Dimorphic Candidatus Thiomargarita nelsonii Reveals Genomic Plasticity.</title>
        <authorList>
            <person name="Flood B.E."/>
            <person name="Fliss P."/>
            <person name="Jones D.S."/>
            <person name="Dick G.J."/>
            <person name="Jain S."/>
            <person name="Kaster A.K."/>
            <person name="Winkel M."/>
            <person name="Mussmann M."/>
            <person name="Bailey J."/>
        </authorList>
    </citation>
    <scope>NUCLEOTIDE SEQUENCE [LARGE SCALE GENOMIC DNA]</scope>
    <source>
        <strain evidence="1">Hydrate Ridge</strain>
    </source>
</reference>
<sequence length="110" mass="12850">MEELQKTAEKKIENQVIAHLNEAFPTKINILSEEERRQFIQRGVVEARKYGIELSFDVERYLHVMFGISYDFEKSPHNSWIIPILEEDTFTTEQKLDQLEGHALLSGALE</sequence>
<organism evidence="1 2">
    <name type="scientific">Candidatus Thiomargarita nelsonii</name>
    <dbReference type="NCBI Taxonomy" id="1003181"/>
    <lineage>
        <taxon>Bacteria</taxon>
        <taxon>Pseudomonadati</taxon>
        <taxon>Pseudomonadota</taxon>
        <taxon>Gammaproteobacteria</taxon>
        <taxon>Thiotrichales</taxon>
        <taxon>Thiotrichaceae</taxon>
        <taxon>Thiomargarita</taxon>
    </lineage>
</organism>
<gene>
    <name evidence="1" type="ORF">PN36_29085</name>
</gene>
<name>A0A0A6P449_9GAMM</name>
<accession>A0A0A6P449</accession>
<evidence type="ECO:0000313" key="1">
    <source>
        <dbReference type="EMBL" id="KHD05528.1"/>
    </source>
</evidence>
<protein>
    <submittedName>
        <fullName evidence="1">Uncharacterized protein</fullName>
    </submittedName>
</protein>